<dbReference type="RefSeq" id="WP_089675141.1">
    <property type="nucleotide sequence ID" value="NZ_FODB01000013.1"/>
</dbReference>
<dbReference type="Proteomes" id="UP000199493">
    <property type="component" value="Unassembled WGS sequence"/>
</dbReference>
<reference evidence="1 2" key="1">
    <citation type="submission" date="2016-10" db="EMBL/GenBank/DDBJ databases">
        <authorList>
            <person name="de Groot N.N."/>
        </authorList>
    </citation>
    <scope>NUCLEOTIDE SEQUENCE [LARGE SCALE GENOMIC DNA]</scope>
    <source>
        <strain evidence="1 2">558</strain>
    </source>
</reference>
<protein>
    <submittedName>
        <fullName evidence="1">Uncharacterized protein</fullName>
    </submittedName>
</protein>
<dbReference type="STRING" id="77097.SAMN04490369_101350"/>
<proteinExistence type="predicted"/>
<evidence type="ECO:0000313" key="2">
    <source>
        <dbReference type="Proteomes" id="UP000199493"/>
    </source>
</evidence>
<dbReference type="AlphaFoldDB" id="A0A1H8H0S2"/>
<evidence type="ECO:0000313" key="1">
    <source>
        <dbReference type="EMBL" id="SEN49357.1"/>
    </source>
</evidence>
<sequence>MTYSEAKEHTPGRLHELFADPYRAFENDTDERQLHIRVMLHTLLARPMQRGQVTLRVIHGWENGGFEPSDLQHADYALHSLDDYHTAVERFTTATRQNEPLPADNTSILAAPLADAIADAEAEGQTLTDDIVETPARWPAFNGGLALYTLFKMYHRLVYGEDDSYRCSQCNTPHGPREIHEFHMEEGEFALLAPISEQHDAPYLLVLHESQLAPIEQLLNDSLPLFDRF</sequence>
<name>A0A1H8H0S2_9GAMM</name>
<accession>A0A1H8H0S2</accession>
<gene>
    <name evidence="1" type="ORF">SAMN04490369_101350</name>
</gene>
<dbReference type="EMBL" id="FODB01000013">
    <property type="protein sequence ID" value="SEN49357.1"/>
    <property type="molecule type" value="Genomic_DNA"/>
</dbReference>
<organism evidence="1 2">
    <name type="scientific">Vreelandella aquamarina</name>
    <dbReference type="NCBI Taxonomy" id="77097"/>
    <lineage>
        <taxon>Bacteria</taxon>
        <taxon>Pseudomonadati</taxon>
        <taxon>Pseudomonadota</taxon>
        <taxon>Gammaproteobacteria</taxon>
        <taxon>Oceanospirillales</taxon>
        <taxon>Halomonadaceae</taxon>
        <taxon>Vreelandella</taxon>
    </lineage>
</organism>